<dbReference type="InterPro" id="IPR001830">
    <property type="entry name" value="Glyco_trans_20"/>
</dbReference>
<evidence type="ECO:0000313" key="2">
    <source>
        <dbReference type="EMBL" id="MBX7482589.1"/>
    </source>
</evidence>
<comment type="similarity">
    <text evidence="1">Belongs to the glycosyltransferase 20 family.</text>
</comment>
<dbReference type="EMBL" id="JAIGNO010000004">
    <property type="protein sequence ID" value="MBX7482589.1"/>
    <property type="molecule type" value="Genomic_DNA"/>
</dbReference>
<dbReference type="PANTHER" id="PTHR10788:SF106">
    <property type="entry name" value="BCDNA.GH08860"/>
    <property type="match status" value="1"/>
</dbReference>
<keyword evidence="3" id="KW-1185">Reference proteome</keyword>
<dbReference type="CDD" id="cd03788">
    <property type="entry name" value="GT20_TPS"/>
    <property type="match status" value="1"/>
</dbReference>
<dbReference type="Pfam" id="PF00982">
    <property type="entry name" value="Glyco_transf_20"/>
    <property type="match status" value="1"/>
</dbReference>
<sequence length="492" mass="55715">MGELPPDLLASWYNQLCRPVEQTLEPSSLSGDPRLIVISNRVAVPKARGAAGAQGGLAGALHAALKDRKGLWFGWSGQESESGRTGHIDTQTNDGVTTATIDLSQRDIDEYYTGYANSTLWPLFHYRLDLAEYERETGKGYERVNERFAELSAPLIEPDDVVWIHDYHLIPLGERLRSRGIKNRIGFFLHIPWPPTRLFVSLPYHERLVRTLLYYDVVGFQTQEWLDSFLHYCENELRAEVDETTGQVSFEGRTTFARAYPIGIDWDQFSKLGQTGQARQAQQRLMSSTRRRLAMIGVDRLDYSKGIPERIDGIGRFFDRNPESIKDLVFIQIAPPSREDVESYQAIREELERKCGQINGARSEVDLVPIRYVNRGYSHAELFGFFRGSKIGLVTPLRDGMNLVAKEYVAAQDPEDPGVLILSRFAGAAAQLQDAVLVNPHSPDDIAHAIKTALDMSLAERKRRYEQMVVTVRDDNVQNWTADFLRDLSQPA</sequence>
<name>A0ABS7J5H3_9SPHN</name>
<evidence type="ECO:0000313" key="3">
    <source>
        <dbReference type="Proteomes" id="UP000755104"/>
    </source>
</evidence>
<accession>A0ABS7J5H3</accession>
<dbReference type="PANTHER" id="PTHR10788">
    <property type="entry name" value="TREHALOSE-6-PHOSPHATE SYNTHASE"/>
    <property type="match status" value="1"/>
</dbReference>
<reference evidence="2 3" key="1">
    <citation type="submission" date="2021-08" db="EMBL/GenBank/DDBJ databases">
        <title>Comparative Genomics Analysis of the Genus Qipengyuania Reveals Extensive Genetic Diversity and Metabolic Versatility, Including the Description of Fifteen Novel Species.</title>
        <authorList>
            <person name="Liu Y."/>
        </authorList>
    </citation>
    <scope>NUCLEOTIDE SEQUENCE [LARGE SCALE GENOMIC DNA]</scope>
    <source>
        <strain evidence="2 3">6D47A</strain>
    </source>
</reference>
<organism evidence="2 3">
    <name type="scientific">Qipengyuania qiaonensis</name>
    <dbReference type="NCBI Taxonomy" id="2867240"/>
    <lineage>
        <taxon>Bacteria</taxon>
        <taxon>Pseudomonadati</taxon>
        <taxon>Pseudomonadota</taxon>
        <taxon>Alphaproteobacteria</taxon>
        <taxon>Sphingomonadales</taxon>
        <taxon>Erythrobacteraceae</taxon>
        <taxon>Qipengyuania</taxon>
    </lineage>
</organism>
<proteinExistence type="inferred from homology"/>
<protein>
    <submittedName>
        <fullName evidence="2">Trehalose-6-phosphate synthase</fullName>
    </submittedName>
</protein>
<dbReference type="Proteomes" id="UP000755104">
    <property type="component" value="Unassembled WGS sequence"/>
</dbReference>
<comment type="caution">
    <text evidence="2">The sequence shown here is derived from an EMBL/GenBank/DDBJ whole genome shotgun (WGS) entry which is preliminary data.</text>
</comment>
<dbReference type="SUPFAM" id="SSF53756">
    <property type="entry name" value="UDP-Glycosyltransferase/glycogen phosphorylase"/>
    <property type="match status" value="1"/>
</dbReference>
<evidence type="ECO:0000256" key="1">
    <source>
        <dbReference type="ARBA" id="ARBA00008799"/>
    </source>
</evidence>
<gene>
    <name evidence="2" type="ORF">K3174_08600</name>
</gene>
<dbReference type="Gene3D" id="3.40.50.2000">
    <property type="entry name" value="Glycogen Phosphorylase B"/>
    <property type="match status" value="2"/>
</dbReference>